<dbReference type="EMBL" id="FP929047">
    <property type="protein sequence ID" value="CBL04924.1"/>
    <property type="molecule type" value="Genomic_DNA"/>
</dbReference>
<sequence length="207" mass="22674">MEERLVSDKAQEAAKVAASAIRDEAKLGELTEALSGGSRRARQNAASALAIVAKEAPEMLVPQGSAFVDALNRPEAQTRWECLDILTALVDYDSRTCDKAVPGAEAALFDEESGPVRLAAMRFLCKLGATTENRSEKVWPLIDEAIQCWHGDLEFQDMLVAVVDFSAGKLALRVKEELRDRMKFDAENGKGALKRRAQQIVENVQAD</sequence>
<dbReference type="Proteomes" id="UP000008805">
    <property type="component" value="Chromosome"/>
</dbReference>
<dbReference type="Gene3D" id="1.25.10.10">
    <property type="entry name" value="Leucine-rich Repeat Variant"/>
    <property type="match status" value="1"/>
</dbReference>
<proteinExistence type="predicted"/>
<gene>
    <name evidence="1" type="ORF">GPA_30170</name>
</gene>
<protein>
    <recommendedName>
        <fullName evidence="3">HEAT repeat domain-containing protein</fullName>
    </recommendedName>
</protein>
<organism evidence="1 2">
    <name type="scientific">Gordonibacter pamelaeae 7-10-1-b</name>
    <dbReference type="NCBI Taxonomy" id="657308"/>
    <lineage>
        <taxon>Bacteria</taxon>
        <taxon>Bacillati</taxon>
        <taxon>Actinomycetota</taxon>
        <taxon>Coriobacteriia</taxon>
        <taxon>Eggerthellales</taxon>
        <taxon>Eggerthellaceae</taxon>
        <taxon>Gordonibacter</taxon>
    </lineage>
</organism>
<dbReference type="AlphaFoldDB" id="D6EB27"/>
<dbReference type="InterPro" id="IPR016024">
    <property type="entry name" value="ARM-type_fold"/>
</dbReference>
<dbReference type="InterPro" id="IPR011989">
    <property type="entry name" value="ARM-like"/>
</dbReference>
<dbReference type="KEGG" id="gpa:GPA_30170"/>
<dbReference type="HOGENOM" id="CLU_091973_0_0_11"/>
<accession>D6EB27</accession>
<reference evidence="1 2" key="1">
    <citation type="submission" date="2010-03" db="EMBL/GenBank/DDBJ databases">
        <title>The genome sequence of Gordonibacter pamelaeae 7-10-1-bT.</title>
        <authorList>
            <consortium name="metaHIT consortium -- http://www.metahit.eu/"/>
            <person name="Pajon A."/>
            <person name="Turner K."/>
            <person name="Parkhill J."/>
            <person name="Timmis K."/>
            <person name="Oxley A."/>
            <person name="Wurdemann D."/>
        </authorList>
    </citation>
    <scope>NUCLEOTIDE SEQUENCE [LARGE SCALE GENOMIC DNA]</scope>
    <source>
        <strain evidence="2">7-10-1-b</strain>
    </source>
</reference>
<evidence type="ECO:0008006" key="3">
    <source>
        <dbReference type="Google" id="ProtNLM"/>
    </source>
</evidence>
<evidence type="ECO:0000313" key="2">
    <source>
        <dbReference type="Proteomes" id="UP000008805"/>
    </source>
</evidence>
<reference evidence="1 2" key="2">
    <citation type="submission" date="2010-03" db="EMBL/GenBank/DDBJ databases">
        <authorList>
            <person name="Pajon A."/>
        </authorList>
    </citation>
    <scope>NUCLEOTIDE SEQUENCE [LARGE SCALE GENOMIC DNA]</scope>
    <source>
        <strain evidence="2">7-10-1-b</strain>
    </source>
</reference>
<evidence type="ECO:0000313" key="1">
    <source>
        <dbReference type="EMBL" id="CBL04924.1"/>
    </source>
</evidence>
<dbReference type="PATRIC" id="fig|657308.3.peg.2467"/>
<keyword evidence="2" id="KW-1185">Reference proteome</keyword>
<dbReference type="SUPFAM" id="SSF48371">
    <property type="entry name" value="ARM repeat"/>
    <property type="match status" value="1"/>
</dbReference>
<name>D6EB27_9ACTN</name>